<dbReference type="RefSeq" id="WP_158029619.1">
    <property type="nucleotide sequence ID" value="NZ_BMHG01000001.1"/>
</dbReference>
<sequence length="130" mass="14121">MSSFAEMQAFADLITDVDVYLFEAPGEATEYVLLLGGATFDVQERLTGSRGPRDVTVVAHAIAPRPREAQWVADQVDGAVRPAGVGVIPLVEGRECDPIQRDAALGPERDDTGAPYWDAIQEYSFRSRPA</sequence>
<name>A0A6H9WHA0_9MICO</name>
<proteinExistence type="predicted"/>
<protein>
    <recommendedName>
        <fullName evidence="3">DUF3168 domain-containing protein</fullName>
    </recommendedName>
</protein>
<accession>A0A6H9WHA0</accession>
<keyword evidence="2" id="KW-1185">Reference proteome</keyword>
<reference evidence="1 2" key="1">
    <citation type="submission" date="2019-09" db="EMBL/GenBank/DDBJ databases">
        <title>Phylogeny of genus Pseudoclavibacter and closely related genus.</title>
        <authorList>
            <person name="Li Y."/>
        </authorList>
    </citation>
    <scope>NUCLEOTIDE SEQUENCE [LARGE SCALE GENOMIC DNA]</scope>
    <source>
        <strain evidence="1 2">EGI 60007</strain>
    </source>
</reference>
<evidence type="ECO:0000313" key="2">
    <source>
        <dbReference type="Proteomes" id="UP000431744"/>
    </source>
</evidence>
<evidence type="ECO:0000313" key="1">
    <source>
        <dbReference type="EMBL" id="KAB1648424.1"/>
    </source>
</evidence>
<evidence type="ECO:0008006" key="3">
    <source>
        <dbReference type="Google" id="ProtNLM"/>
    </source>
</evidence>
<gene>
    <name evidence="1" type="ORF">F8O04_12120</name>
</gene>
<dbReference type="EMBL" id="WBJY01000002">
    <property type="protein sequence ID" value="KAB1648424.1"/>
    <property type="molecule type" value="Genomic_DNA"/>
</dbReference>
<comment type="caution">
    <text evidence="1">The sequence shown here is derived from an EMBL/GenBank/DDBJ whole genome shotgun (WGS) entry which is preliminary data.</text>
</comment>
<dbReference type="AlphaFoldDB" id="A0A6H9WHA0"/>
<organism evidence="1 2">
    <name type="scientific">Pseudoclavibacter endophyticus</name>
    <dbReference type="NCBI Taxonomy" id="1778590"/>
    <lineage>
        <taxon>Bacteria</taxon>
        <taxon>Bacillati</taxon>
        <taxon>Actinomycetota</taxon>
        <taxon>Actinomycetes</taxon>
        <taxon>Micrococcales</taxon>
        <taxon>Microbacteriaceae</taxon>
        <taxon>Pseudoclavibacter</taxon>
    </lineage>
</organism>
<dbReference type="OrthoDB" id="5123173at2"/>
<dbReference type="Proteomes" id="UP000431744">
    <property type="component" value="Unassembled WGS sequence"/>
</dbReference>